<dbReference type="InterPro" id="IPR034660">
    <property type="entry name" value="DinB/YfiT-like"/>
</dbReference>
<sequence>MGNAEITEFRRIFSTRLDTLGGLLSKAETHLPDMDAALQERLAPDMLPLGTQIAFVCNQPRGFSHWCAGQASSNLDPDVLTIRLAYSHIEETKGLLESIDADDSRLDETKHTQLGNGLFTQTSARLFVSDFWIPNFYFHITTTYAILRRLGVPLGKADFMAFLMPHVRQSP</sequence>
<dbReference type="InterPro" id="IPR018531">
    <property type="entry name" value="DUF1993"/>
</dbReference>
<gene>
    <name evidence="1" type="ORF">VB739_08260</name>
</gene>
<dbReference type="Pfam" id="PF09351">
    <property type="entry name" value="DUF1993"/>
    <property type="match status" value="1"/>
</dbReference>
<comment type="caution">
    <text evidence="1">The sequence shown here is derived from an EMBL/GenBank/DDBJ whole genome shotgun (WGS) entry which is preliminary data.</text>
</comment>
<reference evidence="1 2" key="1">
    <citation type="submission" date="2023-12" db="EMBL/GenBank/DDBJ databases">
        <title>Baltic Sea Cyanobacteria.</title>
        <authorList>
            <person name="Delbaje E."/>
            <person name="Fewer D.P."/>
            <person name="Shishido T.K."/>
        </authorList>
    </citation>
    <scope>NUCLEOTIDE SEQUENCE [LARGE SCALE GENOMIC DNA]</scope>
    <source>
        <strain evidence="1 2">UHCC 0281</strain>
    </source>
</reference>
<dbReference type="SUPFAM" id="SSF109854">
    <property type="entry name" value="DinB/YfiT-like putative metalloenzymes"/>
    <property type="match status" value="1"/>
</dbReference>
<keyword evidence="2" id="KW-1185">Reference proteome</keyword>
<proteinExistence type="predicted"/>
<dbReference type="PANTHER" id="PTHR36922:SF1">
    <property type="entry name" value="DUF1993 DOMAIN-CONTAINING PROTEIN"/>
    <property type="match status" value="1"/>
</dbReference>
<dbReference type="Gene3D" id="1.20.120.450">
    <property type="entry name" value="dinb family like domain"/>
    <property type="match status" value="1"/>
</dbReference>
<protein>
    <submittedName>
        <fullName evidence="1">DUF1993 domain-containing protein</fullName>
    </submittedName>
</protein>
<name>A0ABU5SWX2_9CYAN</name>
<evidence type="ECO:0000313" key="1">
    <source>
        <dbReference type="EMBL" id="MEA5442542.1"/>
    </source>
</evidence>
<dbReference type="EMBL" id="JAYGHY010000021">
    <property type="protein sequence ID" value="MEA5442542.1"/>
    <property type="molecule type" value="Genomic_DNA"/>
</dbReference>
<dbReference type="Proteomes" id="UP001302329">
    <property type="component" value="Unassembled WGS sequence"/>
</dbReference>
<evidence type="ECO:0000313" key="2">
    <source>
        <dbReference type="Proteomes" id="UP001302329"/>
    </source>
</evidence>
<organism evidence="1 2">
    <name type="scientific">Cyanobium gracile UHCC 0281</name>
    <dbReference type="NCBI Taxonomy" id="3110309"/>
    <lineage>
        <taxon>Bacteria</taxon>
        <taxon>Bacillati</taxon>
        <taxon>Cyanobacteriota</taxon>
        <taxon>Cyanophyceae</taxon>
        <taxon>Synechococcales</taxon>
        <taxon>Prochlorococcaceae</taxon>
        <taxon>Cyanobium</taxon>
    </lineage>
</organism>
<dbReference type="PANTHER" id="PTHR36922">
    <property type="entry name" value="BLL2446 PROTEIN"/>
    <property type="match status" value="1"/>
</dbReference>
<dbReference type="RefSeq" id="WP_323356611.1">
    <property type="nucleotide sequence ID" value="NZ_JAYGHY010000021.1"/>
</dbReference>
<accession>A0ABU5SWX2</accession>